<keyword evidence="5" id="KW-0732">Signal</keyword>
<evidence type="ECO:0000256" key="3">
    <source>
        <dbReference type="ARBA" id="ARBA00015419"/>
    </source>
</evidence>
<comment type="subunit">
    <text evidence="9">Interacts with TamB to form the translocation and assembly module (TAM).</text>
</comment>
<dbReference type="Gene3D" id="3.10.20.310">
    <property type="entry name" value="membrane protein fhac"/>
    <property type="match status" value="3"/>
</dbReference>
<dbReference type="PANTHER" id="PTHR12815">
    <property type="entry name" value="SORTING AND ASSEMBLY MACHINERY SAMM50 PROTEIN FAMILY MEMBER"/>
    <property type="match status" value="1"/>
</dbReference>
<evidence type="ECO:0000259" key="11">
    <source>
        <dbReference type="Pfam" id="PF17243"/>
    </source>
</evidence>
<comment type="similarity">
    <text evidence="2">Belongs to the TamA family.</text>
</comment>
<evidence type="ECO:0000256" key="1">
    <source>
        <dbReference type="ARBA" id="ARBA00004442"/>
    </source>
</evidence>
<dbReference type="InterPro" id="IPR000184">
    <property type="entry name" value="Bac_surfAg_D15"/>
</dbReference>
<comment type="subcellular location">
    <subcellularLocation>
        <location evidence="1">Cell outer membrane</location>
    </subcellularLocation>
</comment>
<evidence type="ECO:0000256" key="7">
    <source>
        <dbReference type="ARBA" id="ARBA00023237"/>
    </source>
</evidence>
<dbReference type="GO" id="GO:0009279">
    <property type="term" value="C:cell outer membrane"/>
    <property type="evidence" value="ECO:0007669"/>
    <property type="project" value="UniProtKB-SubCell"/>
</dbReference>
<evidence type="ECO:0000313" key="12">
    <source>
        <dbReference type="EMBL" id="AGF78739.1"/>
    </source>
</evidence>
<dbReference type="InterPro" id="IPR039910">
    <property type="entry name" value="D15-like"/>
</dbReference>
<organism evidence="12 13">
    <name type="scientific">Desulfocapsa sulfexigens (strain DSM 10523 / SB164P1)</name>
    <dbReference type="NCBI Taxonomy" id="1167006"/>
    <lineage>
        <taxon>Bacteria</taxon>
        <taxon>Pseudomonadati</taxon>
        <taxon>Thermodesulfobacteriota</taxon>
        <taxon>Desulfobulbia</taxon>
        <taxon>Desulfobulbales</taxon>
        <taxon>Desulfocapsaceae</taxon>
        <taxon>Desulfocapsa</taxon>
    </lineage>
</organism>
<accession>M1NGG1</accession>
<evidence type="ECO:0000256" key="2">
    <source>
        <dbReference type="ARBA" id="ARBA00010248"/>
    </source>
</evidence>
<name>M1NGG1_DESSD</name>
<dbReference type="HOGENOM" id="CLU_018618_1_0_7"/>
<keyword evidence="6" id="KW-0472">Membrane</keyword>
<sequence length="597" mass="67351">MNIFMFLPSIPSQYVLRSIQLAFSLLLILFSFPAMAATPLSVDLTGLEAPFRQNVLLFLDINKMKNDEDLTPRWIKKLHQQAPQEIREALQPFGYYIPEIRSALIEEDGQWFATYRVDKGEPVVITGRDVQWFGEGMNHPALQQSIKDYLRKAGKTLIHAEYEAAKNTFMNIAFSNGYPKARFITSEWLVDLDSNTAKLTLHMDTGPLYYFGNITFLQDFLNPDLLTKYITMEKGTPYSYEALLEFQQNLIASNYAREVTITPRYEESLDQQLPLTVIMKPIAPHKFTFGVGYDSDTGIRGSARWDDRLLNRYGHHSELSVKLAWTESIIRAQYNIPVVKPLTDRWVSTASYEFDQTPDTSSATLEMETAFVRRNLADTLLYKGFVLASSEQFSVEGEPDENTALYSLGGTFRFSDTEESIFPQYGDYLFIDLRGASEALLSDTSYARLHMKGRYMVGLGKNGRIDTQIEIGTTWVEDFDMYPATLRFFAGGDTSVRGYSYESLGPKNANGVSVGGKNVVTGSLEYDHRVSQSWVLAGFVDAGNAYNDKLGDAYVGAGVGLRWLAPFGSLRIDIAYPVSESPELNDWRFHIGFGATL</sequence>
<dbReference type="AlphaFoldDB" id="M1NGG1"/>
<dbReference type="OrthoDB" id="9814535at2"/>
<feature type="domain" description="TamA POTRA" evidence="11">
    <location>
        <begin position="41"/>
        <end position="118"/>
    </location>
</feature>
<keyword evidence="13" id="KW-1185">Reference proteome</keyword>
<keyword evidence="7" id="KW-0998">Cell outer membrane</keyword>
<evidence type="ECO:0000313" key="13">
    <source>
        <dbReference type="Proteomes" id="UP000011721"/>
    </source>
</evidence>
<dbReference type="Pfam" id="PF01103">
    <property type="entry name" value="Omp85"/>
    <property type="match status" value="1"/>
</dbReference>
<proteinExistence type="inferred from homology"/>
<dbReference type="InterPro" id="IPR035243">
    <property type="entry name" value="TamA_POTRA_Dom_1"/>
</dbReference>
<gene>
    <name evidence="12" type="ordered locus">UWK_02198</name>
</gene>
<evidence type="ECO:0000256" key="9">
    <source>
        <dbReference type="ARBA" id="ARBA00093548"/>
    </source>
</evidence>
<evidence type="ECO:0000259" key="10">
    <source>
        <dbReference type="Pfam" id="PF01103"/>
    </source>
</evidence>
<keyword evidence="4" id="KW-0812">Transmembrane</keyword>
<dbReference type="Pfam" id="PF17243">
    <property type="entry name" value="POTRA_TamA_1"/>
    <property type="match status" value="1"/>
</dbReference>
<reference evidence="13" key="1">
    <citation type="journal article" date="2013" name="Stand. Genomic Sci.">
        <title>Complete genome sequence of Desulfocapsa sulfexigens, a marine deltaproteobacterium specialized in disproportionating inorganic sulfur compounds.</title>
        <authorList>
            <person name="Finster K.W."/>
            <person name="Kjeldsen K.U."/>
            <person name="Kube M."/>
            <person name="Reinhardt R."/>
            <person name="Mussmann M."/>
            <person name="Amann R."/>
            <person name="Schreiber L."/>
        </authorList>
    </citation>
    <scope>NUCLEOTIDE SEQUENCE [LARGE SCALE GENOMIC DNA]</scope>
    <source>
        <strain evidence="13">DSM 10523 / SB164P1</strain>
    </source>
</reference>
<dbReference type="Gene3D" id="2.40.160.50">
    <property type="entry name" value="membrane protein fhac: a member of the omp85/tpsb transporter family"/>
    <property type="match status" value="1"/>
</dbReference>
<dbReference type="STRING" id="1167006.UWK_02198"/>
<evidence type="ECO:0000256" key="5">
    <source>
        <dbReference type="ARBA" id="ARBA00022729"/>
    </source>
</evidence>
<dbReference type="KEGG" id="dsf:UWK_02198"/>
<evidence type="ECO:0000256" key="4">
    <source>
        <dbReference type="ARBA" id="ARBA00022692"/>
    </source>
</evidence>
<dbReference type="GO" id="GO:0009306">
    <property type="term" value="P:protein secretion"/>
    <property type="evidence" value="ECO:0007669"/>
    <property type="project" value="TreeGrafter"/>
</dbReference>
<protein>
    <recommendedName>
        <fullName evidence="3">Translocation and assembly module subunit TamA</fullName>
    </recommendedName>
    <alternativeName>
        <fullName evidence="8">Autotransporter assembly factor TamA</fullName>
    </alternativeName>
</protein>
<evidence type="ECO:0000256" key="8">
    <source>
        <dbReference type="ARBA" id="ARBA00033063"/>
    </source>
</evidence>
<dbReference type="Proteomes" id="UP000011721">
    <property type="component" value="Chromosome"/>
</dbReference>
<dbReference type="PATRIC" id="fig|1167006.5.peg.2390"/>
<evidence type="ECO:0000256" key="6">
    <source>
        <dbReference type="ARBA" id="ARBA00023136"/>
    </source>
</evidence>
<dbReference type="eggNOG" id="COG0729">
    <property type="taxonomic scope" value="Bacteria"/>
</dbReference>
<dbReference type="PANTHER" id="PTHR12815:SF47">
    <property type="entry name" value="TRANSLOCATION AND ASSEMBLY MODULE SUBUNIT TAMA"/>
    <property type="match status" value="1"/>
</dbReference>
<dbReference type="GO" id="GO:0097347">
    <property type="term" value="C:TAM protein secretion complex"/>
    <property type="evidence" value="ECO:0007669"/>
    <property type="project" value="TreeGrafter"/>
</dbReference>
<feature type="domain" description="Bacterial surface antigen (D15)" evidence="10">
    <location>
        <begin position="340"/>
        <end position="596"/>
    </location>
</feature>
<dbReference type="EMBL" id="CP003985">
    <property type="protein sequence ID" value="AGF78739.1"/>
    <property type="molecule type" value="Genomic_DNA"/>
</dbReference>